<feature type="region of interest" description="Disordered" evidence="2">
    <location>
        <begin position="149"/>
        <end position="188"/>
    </location>
</feature>
<dbReference type="PROSITE" id="PS50005">
    <property type="entry name" value="TPR"/>
    <property type="match status" value="1"/>
</dbReference>
<accession>A0A7S4EPC8</accession>
<dbReference type="InterPro" id="IPR011990">
    <property type="entry name" value="TPR-like_helical_dom_sf"/>
</dbReference>
<organism evidence="3">
    <name type="scientific">Pseudo-nitzschia australis</name>
    <dbReference type="NCBI Taxonomy" id="44445"/>
    <lineage>
        <taxon>Eukaryota</taxon>
        <taxon>Sar</taxon>
        <taxon>Stramenopiles</taxon>
        <taxon>Ochrophyta</taxon>
        <taxon>Bacillariophyta</taxon>
        <taxon>Bacillariophyceae</taxon>
        <taxon>Bacillariophycidae</taxon>
        <taxon>Bacillariales</taxon>
        <taxon>Bacillariaceae</taxon>
        <taxon>Pseudo-nitzschia</taxon>
    </lineage>
</organism>
<evidence type="ECO:0000313" key="3">
    <source>
        <dbReference type="EMBL" id="CAE0727511.1"/>
    </source>
</evidence>
<sequence>MDDDDDDEHDFFNQERYYSIEKGFALSSHYLGMALYRSLVILQNEHTVRANEKAIELMKSQFGGGLKADATEEEITAALLSQTQATAGNANAGSSPFASFETTTNTDEFMTDVLGDDGRDDEFAAKKEANLLEIEVFLDTAILTYQQHADYPPSNNNKKHNNKHDGLFKKSNGNNDEKKNSGEEIGEEERLFDWRTPLTLGYQNAAMIATTRNQHIRARELMNKALELYLEVICPYYNNYNNDANSNSKSRQRRSASTTTVTASTMTYEYAKVAVGDLYRSQTGTALTLGMYTDSKLYYGKAMDWYTQHSNIPSSPDGTYNTLGGDDVSMLQYDEFVKAYVHELEEYKRNVKEGYVYRDDMYEAEILVTVATMYMPMGKLQSAIRFYQDAVEIFRRRLPVSSNNNNNNDNDNFTMLKIAHAQSGLSSALYHAGRYTESKKNYQESLDIYQLLYGEGNPPKPEAETSLEDMKDEIIQNYGQKYYDQLKAQYDDAAAATGSATSGSGANGDGSKVTVTNNFALVGRSRNNETTSTAASTEENDDGTIPKVNSGEL</sequence>
<dbReference type="AlphaFoldDB" id="A0A7S4EPC8"/>
<feature type="repeat" description="TPR" evidence="1">
    <location>
        <begin position="364"/>
        <end position="397"/>
    </location>
</feature>
<evidence type="ECO:0000256" key="1">
    <source>
        <dbReference type="PROSITE-ProRule" id="PRU00339"/>
    </source>
</evidence>
<protein>
    <submittedName>
        <fullName evidence="3">Uncharacterized protein</fullName>
    </submittedName>
</protein>
<gene>
    <name evidence="3" type="ORF">PAUS00366_LOCUS20294</name>
</gene>
<dbReference type="EMBL" id="HBIX01030488">
    <property type="protein sequence ID" value="CAE0727511.1"/>
    <property type="molecule type" value="Transcribed_RNA"/>
</dbReference>
<feature type="compositionally biased region" description="Basic and acidic residues" evidence="2">
    <location>
        <begin position="175"/>
        <end position="188"/>
    </location>
</feature>
<proteinExistence type="predicted"/>
<dbReference type="InterPro" id="IPR019734">
    <property type="entry name" value="TPR_rpt"/>
</dbReference>
<dbReference type="Pfam" id="PF13374">
    <property type="entry name" value="TPR_10"/>
    <property type="match status" value="1"/>
</dbReference>
<name>A0A7S4EPC8_9STRA</name>
<feature type="region of interest" description="Disordered" evidence="2">
    <location>
        <begin position="518"/>
        <end position="553"/>
    </location>
</feature>
<reference evidence="3" key="1">
    <citation type="submission" date="2021-01" db="EMBL/GenBank/DDBJ databases">
        <authorList>
            <person name="Corre E."/>
            <person name="Pelletier E."/>
            <person name="Niang G."/>
            <person name="Scheremetjew M."/>
            <person name="Finn R."/>
            <person name="Kale V."/>
            <person name="Holt S."/>
            <person name="Cochrane G."/>
            <person name="Meng A."/>
            <person name="Brown T."/>
            <person name="Cohen L."/>
        </authorList>
    </citation>
    <scope>NUCLEOTIDE SEQUENCE</scope>
    <source>
        <strain evidence="3">10249 10 AB</strain>
    </source>
</reference>
<keyword evidence="1" id="KW-0802">TPR repeat</keyword>
<evidence type="ECO:0000256" key="2">
    <source>
        <dbReference type="SAM" id="MobiDB-lite"/>
    </source>
</evidence>
<dbReference type="SUPFAM" id="SSF48452">
    <property type="entry name" value="TPR-like"/>
    <property type="match status" value="1"/>
</dbReference>
<feature type="compositionally biased region" description="Low complexity" evidence="2">
    <location>
        <begin position="528"/>
        <end position="537"/>
    </location>
</feature>
<dbReference type="Gene3D" id="1.25.40.10">
    <property type="entry name" value="Tetratricopeptide repeat domain"/>
    <property type="match status" value="1"/>
</dbReference>